<keyword evidence="2" id="KW-0812">Transmembrane</keyword>
<evidence type="ECO:0000256" key="2">
    <source>
        <dbReference type="SAM" id="Phobius"/>
    </source>
</evidence>
<keyword evidence="2" id="KW-0472">Membrane</keyword>
<sequence length="136" mass="14544">MDASYPLLILMQPTQVHPQMQPQQQGLAIFLQVVALLISLAEFNVAIATSVYDCKGTCTSAQGGQSYQSVQYVTMADGRTVPVVILGPNTTPGQPNMINPGMVMPQQQLGPSVQAEAPPAYQAPTECAPQETKEQL</sequence>
<feature type="region of interest" description="Disordered" evidence="1">
    <location>
        <begin position="92"/>
        <end position="136"/>
    </location>
</feature>
<proteinExistence type="predicted"/>
<protein>
    <submittedName>
        <fullName evidence="3 4">Uncharacterized protein</fullName>
    </submittedName>
</protein>
<dbReference type="EMBL" id="AMQN01009799">
    <property type="status" value="NOT_ANNOTATED_CDS"/>
    <property type="molecule type" value="Genomic_DNA"/>
</dbReference>
<organism evidence="3">
    <name type="scientific">Capitella teleta</name>
    <name type="common">Polychaete worm</name>
    <dbReference type="NCBI Taxonomy" id="283909"/>
    <lineage>
        <taxon>Eukaryota</taxon>
        <taxon>Metazoa</taxon>
        <taxon>Spiralia</taxon>
        <taxon>Lophotrochozoa</taxon>
        <taxon>Annelida</taxon>
        <taxon>Polychaeta</taxon>
        <taxon>Sedentaria</taxon>
        <taxon>Scolecida</taxon>
        <taxon>Capitellidae</taxon>
        <taxon>Capitella</taxon>
    </lineage>
</organism>
<keyword evidence="2" id="KW-1133">Transmembrane helix</keyword>
<dbReference type="HOGENOM" id="CLU_1877393_0_0_1"/>
<gene>
    <name evidence="3" type="ORF">CAPTEDRAFT_195215</name>
</gene>
<dbReference type="EMBL" id="KB306242">
    <property type="protein sequence ID" value="ELU00059.1"/>
    <property type="molecule type" value="Genomic_DNA"/>
</dbReference>
<feature type="transmembrane region" description="Helical" evidence="2">
    <location>
        <begin position="27"/>
        <end position="52"/>
    </location>
</feature>
<evidence type="ECO:0000313" key="4">
    <source>
        <dbReference type="EnsemblMetazoa" id="CapteP195215"/>
    </source>
</evidence>
<reference evidence="3 5" key="2">
    <citation type="journal article" date="2013" name="Nature">
        <title>Insights into bilaterian evolution from three spiralian genomes.</title>
        <authorList>
            <person name="Simakov O."/>
            <person name="Marletaz F."/>
            <person name="Cho S.J."/>
            <person name="Edsinger-Gonzales E."/>
            <person name="Havlak P."/>
            <person name="Hellsten U."/>
            <person name="Kuo D.H."/>
            <person name="Larsson T."/>
            <person name="Lv J."/>
            <person name="Arendt D."/>
            <person name="Savage R."/>
            <person name="Osoegawa K."/>
            <person name="de Jong P."/>
            <person name="Grimwood J."/>
            <person name="Chapman J.A."/>
            <person name="Shapiro H."/>
            <person name="Aerts A."/>
            <person name="Otillar R.P."/>
            <person name="Terry A.Y."/>
            <person name="Boore J.L."/>
            <person name="Grigoriev I.V."/>
            <person name="Lindberg D.R."/>
            <person name="Seaver E.C."/>
            <person name="Weisblat D.A."/>
            <person name="Putnam N.H."/>
            <person name="Rokhsar D.S."/>
        </authorList>
    </citation>
    <scope>NUCLEOTIDE SEQUENCE</scope>
    <source>
        <strain evidence="3 5">I ESC-2004</strain>
    </source>
</reference>
<name>R7U1F8_CAPTE</name>
<dbReference type="EnsemblMetazoa" id="CapteT195215">
    <property type="protein sequence ID" value="CapteP195215"/>
    <property type="gene ID" value="CapteG195215"/>
</dbReference>
<reference evidence="4" key="3">
    <citation type="submission" date="2015-06" db="UniProtKB">
        <authorList>
            <consortium name="EnsemblMetazoa"/>
        </authorList>
    </citation>
    <scope>IDENTIFICATION</scope>
</reference>
<dbReference type="EMBL" id="AMQN01009800">
    <property type="status" value="NOT_ANNOTATED_CDS"/>
    <property type="molecule type" value="Genomic_DNA"/>
</dbReference>
<evidence type="ECO:0000256" key="1">
    <source>
        <dbReference type="SAM" id="MobiDB-lite"/>
    </source>
</evidence>
<dbReference type="AlphaFoldDB" id="R7U1F8"/>
<evidence type="ECO:0000313" key="3">
    <source>
        <dbReference type="EMBL" id="ELU00059.1"/>
    </source>
</evidence>
<accession>R7U1F8</accession>
<keyword evidence="5" id="KW-1185">Reference proteome</keyword>
<evidence type="ECO:0000313" key="5">
    <source>
        <dbReference type="Proteomes" id="UP000014760"/>
    </source>
</evidence>
<dbReference type="Proteomes" id="UP000014760">
    <property type="component" value="Unassembled WGS sequence"/>
</dbReference>
<reference evidence="5" key="1">
    <citation type="submission" date="2012-12" db="EMBL/GenBank/DDBJ databases">
        <authorList>
            <person name="Hellsten U."/>
            <person name="Grimwood J."/>
            <person name="Chapman J.A."/>
            <person name="Shapiro H."/>
            <person name="Aerts A."/>
            <person name="Otillar R.P."/>
            <person name="Terry A.Y."/>
            <person name="Boore J.L."/>
            <person name="Simakov O."/>
            <person name="Marletaz F."/>
            <person name="Cho S.-J."/>
            <person name="Edsinger-Gonzales E."/>
            <person name="Havlak P."/>
            <person name="Kuo D.-H."/>
            <person name="Larsson T."/>
            <person name="Lv J."/>
            <person name="Arendt D."/>
            <person name="Savage R."/>
            <person name="Osoegawa K."/>
            <person name="de Jong P."/>
            <person name="Lindberg D.R."/>
            <person name="Seaver E.C."/>
            <person name="Weisblat D.A."/>
            <person name="Putnam N.H."/>
            <person name="Grigoriev I.V."/>
            <person name="Rokhsar D.S."/>
        </authorList>
    </citation>
    <scope>NUCLEOTIDE SEQUENCE</scope>
    <source>
        <strain evidence="5">I ESC-2004</strain>
    </source>
</reference>